<feature type="chain" id="PRO_5021806750" evidence="2">
    <location>
        <begin position="27"/>
        <end position="471"/>
    </location>
</feature>
<evidence type="ECO:0000259" key="3">
    <source>
        <dbReference type="Pfam" id="PF00884"/>
    </source>
</evidence>
<dbReference type="InterPro" id="IPR000917">
    <property type="entry name" value="Sulfatase_N"/>
</dbReference>
<dbReference type="AlphaFoldDB" id="A0A518GPQ6"/>
<proteinExistence type="inferred from homology"/>
<evidence type="ECO:0000256" key="2">
    <source>
        <dbReference type="SAM" id="SignalP"/>
    </source>
</evidence>
<dbReference type="EC" id="3.1.6.1" evidence="4"/>
<dbReference type="CDD" id="cd16031">
    <property type="entry name" value="G6S_like"/>
    <property type="match status" value="1"/>
</dbReference>
<evidence type="ECO:0000313" key="4">
    <source>
        <dbReference type="EMBL" id="QDV30441.1"/>
    </source>
</evidence>
<feature type="signal peptide" evidence="2">
    <location>
        <begin position="1"/>
        <end position="26"/>
    </location>
</feature>
<dbReference type="SUPFAM" id="SSF53649">
    <property type="entry name" value="Alkaline phosphatase-like"/>
    <property type="match status" value="1"/>
</dbReference>
<keyword evidence="2" id="KW-0732">Signal</keyword>
<keyword evidence="4" id="KW-0378">Hydrolase</keyword>
<dbReference type="Pfam" id="PF00884">
    <property type="entry name" value="Sulfatase"/>
    <property type="match status" value="1"/>
</dbReference>
<accession>A0A518GPQ6</accession>
<dbReference type="PANTHER" id="PTHR42693">
    <property type="entry name" value="ARYLSULFATASE FAMILY MEMBER"/>
    <property type="match status" value="1"/>
</dbReference>
<sequence length="471" mass="53265" precursor="true">MSSRQRIHQIVILLLAGLTFSGHLLAAEAPVQPLNIVVLYADDWRFDSLGCAGNPIIQTPHIDALAAKGVRFPRNAVTTSICGVSRATLLTGQWMSRHGNPAFEMFKTPWAETYPAILRERGYHLAHVGKWHNGKFPAANYDYSRTSPTRHWVPARGEAGKKGEKVHITALQEQDALDFFDSRPQDKPFCLTVAFFAPHADDPSPAQYLPQPKSMSLYANDIIPVPATANEQAFRNLPPFLANDKQEGRRRWSLRFASEEAFQTSMKNYYRLITEVDAACGRILDRLKAEGLADKTLILFTTDNGYFHAEKGLADKWYPYEESIRVPLVVVDPRMDKSLAGMTNNAQTLNVDLAPTILNAAGAQPTPRMQGQDMSPLYLGTPASRQAAAKSWRTEFFYEHSTIRDISFIPSSQALVTPEWKYLYWPDFQQEELFHLTIDPREEQDLAGDEKSLDTLRDLRERFAKRRDLAR</sequence>
<dbReference type="Gene3D" id="3.40.720.10">
    <property type="entry name" value="Alkaline Phosphatase, subunit A"/>
    <property type="match status" value="1"/>
</dbReference>
<dbReference type="EMBL" id="CP036299">
    <property type="protein sequence ID" value="QDV30441.1"/>
    <property type="molecule type" value="Genomic_DNA"/>
</dbReference>
<dbReference type="Proteomes" id="UP000315349">
    <property type="component" value="Chromosome"/>
</dbReference>
<dbReference type="InterPro" id="IPR017850">
    <property type="entry name" value="Alkaline_phosphatase_core_sf"/>
</dbReference>
<dbReference type="KEGG" id="peh:Spb1_23740"/>
<reference evidence="4 5" key="1">
    <citation type="submission" date="2019-02" db="EMBL/GenBank/DDBJ databases">
        <title>Deep-cultivation of Planctomycetes and their phenomic and genomic characterization uncovers novel biology.</title>
        <authorList>
            <person name="Wiegand S."/>
            <person name="Jogler M."/>
            <person name="Boedeker C."/>
            <person name="Pinto D."/>
            <person name="Vollmers J."/>
            <person name="Rivas-Marin E."/>
            <person name="Kohn T."/>
            <person name="Peeters S.H."/>
            <person name="Heuer A."/>
            <person name="Rast P."/>
            <person name="Oberbeckmann S."/>
            <person name="Bunk B."/>
            <person name="Jeske O."/>
            <person name="Meyerdierks A."/>
            <person name="Storesund J.E."/>
            <person name="Kallscheuer N."/>
            <person name="Luecker S."/>
            <person name="Lage O.M."/>
            <person name="Pohl T."/>
            <person name="Merkel B.J."/>
            <person name="Hornburger P."/>
            <person name="Mueller R.-W."/>
            <person name="Bruemmer F."/>
            <person name="Labrenz M."/>
            <person name="Spormann A.M."/>
            <person name="Op den Camp H."/>
            <person name="Overmann J."/>
            <person name="Amann R."/>
            <person name="Jetten M.S.M."/>
            <person name="Mascher T."/>
            <person name="Medema M.H."/>
            <person name="Devos D.P."/>
            <person name="Kaster A.-K."/>
            <person name="Ovreas L."/>
            <person name="Rohde M."/>
            <person name="Galperin M.Y."/>
            <person name="Jogler C."/>
        </authorList>
    </citation>
    <scope>NUCLEOTIDE SEQUENCE [LARGE SCALE GENOMIC DNA]</scope>
    <source>
        <strain evidence="4 5">Spb1</strain>
    </source>
</reference>
<name>A0A518GPQ6_9PLAN</name>
<dbReference type="GO" id="GO:0004065">
    <property type="term" value="F:arylsulfatase activity"/>
    <property type="evidence" value="ECO:0007669"/>
    <property type="project" value="UniProtKB-EC"/>
</dbReference>
<dbReference type="PANTHER" id="PTHR42693:SF33">
    <property type="entry name" value="ARYLSULFATASE"/>
    <property type="match status" value="1"/>
</dbReference>
<feature type="domain" description="Sulfatase N-terminal" evidence="3">
    <location>
        <begin position="35"/>
        <end position="363"/>
    </location>
</feature>
<organism evidence="4 5">
    <name type="scientific">Planctopirus ephydatiae</name>
    <dbReference type="NCBI Taxonomy" id="2528019"/>
    <lineage>
        <taxon>Bacteria</taxon>
        <taxon>Pseudomonadati</taxon>
        <taxon>Planctomycetota</taxon>
        <taxon>Planctomycetia</taxon>
        <taxon>Planctomycetales</taxon>
        <taxon>Planctomycetaceae</taxon>
        <taxon>Planctopirus</taxon>
    </lineage>
</organism>
<dbReference type="InterPro" id="IPR050738">
    <property type="entry name" value="Sulfatase"/>
</dbReference>
<protein>
    <submittedName>
        <fullName evidence="4">Arylsulfatase</fullName>
        <ecNumber evidence="4">3.1.6.1</ecNumber>
    </submittedName>
</protein>
<comment type="similarity">
    <text evidence="1">Belongs to the sulfatase family.</text>
</comment>
<evidence type="ECO:0000313" key="5">
    <source>
        <dbReference type="Proteomes" id="UP000315349"/>
    </source>
</evidence>
<keyword evidence="5" id="KW-1185">Reference proteome</keyword>
<evidence type="ECO:0000256" key="1">
    <source>
        <dbReference type="ARBA" id="ARBA00008779"/>
    </source>
</evidence>
<dbReference type="RefSeq" id="WP_246128190.1">
    <property type="nucleotide sequence ID" value="NZ_CP036299.1"/>
</dbReference>
<gene>
    <name evidence="4" type="ORF">Spb1_23740</name>
</gene>